<dbReference type="InterPro" id="IPR000014">
    <property type="entry name" value="PAS"/>
</dbReference>
<dbReference type="Pfam" id="PF00512">
    <property type="entry name" value="HisKA"/>
    <property type="match status" value="1"/>
</dbReference>
<dbReference type="Gene3D" id="3.30.450.20">
    <property type="entry name" value="PAS domain"/>
    <property type="match status" value="3"/>
</dbReference>
<reference evidence="12 13" key="1">
    <citation type="submission" date="2021-03" db="EMBL/GenBank/DDBJ databases">
        <title>Metabolic Capacity of the Antarctic Cyanobacterium Phormidium pseudopriestleyi that Sustains Oxygenic Photosynthesis in the Presence of Hydrogen Sulfide.</title>
        <authorList>
            <person name="Lumian J.E."/>
            <person name="Jungblut A.D."/>
            <person name="Dillon M.L."/>
            <person name="Hawes I."/>
            <person name="Doran P.T."/>
            <person name="Mackey T.J."/>
            <person name="Dick G.J."/>
            <person name="Grettenberger C.L."/>
            <person name="Sumner D.Y."/>
        </authorList>
    </citation>
    <scope>NUCLEOTIDE SEQUENCE [LARGE SCALE GENOMIC DNA]</scope>
    <source>
        <strain evidence="12 13">FRX01</strain>
    </source>
</reference>
<dbReference type="InterPro" id="IPR006189">
    <property type="entry name" value="CHASE_dom"/>
</dbReference>
<dbReference type="InterPro" id="IPR013656">
    <property type="entry name" value="PAS_4"/>
</dbReference>
<evidence type="ECO:0000256" key="1">
    <source>
        <dbReference type="ARBA" id="ARBA00000085"/>
    </source>
</evidence>
<dbReference type="Pfam" id="PF02518">
    <property type="entry name" value="HATPase_c"/>
    <property type="match status" value="1"/>
</dbReference>
<proteinExistence type="predicted"/>
<dbReference type="NCBIfam" id="TIGR00229">
    <property type="entry name" value="sensory_box"/>
    <property type="match status" value="2"/>
</dbReference>
<dbReference type="PANTHER" id="PTHR43047">
    <property type="entry name" value="TWO-COMPONENT HISTIDINE PROTEIN KINASE"/>
    <property type="match status" value="1"/>
</dbReference>
<evidence type="ECO:0000259" key="11">
    <source>
        <dbReference type="PROSITE" id="PS50839"/>
    </source>
</evidence>
<protein>
    <recommendedName>
        <fullName evidence="2">histidine kinase</fullName>
        <ecNumber evidence="2">2.7.13.3</ecNumber>
    </recommendedName>
</protein>
<keyword evidence="13" id="KW-1185">Reference proteome</keyword>
<dbReference type="Pfam" id="PF08448">
    <property type="entry name" value="PAS_4"/>
    <property type="match status" value="1"/>
</dbReference>
<evidence type="ECO:0000256" key="2">
    <source>
        <dbReference type="ARBA" id="ARBA00012438"/>
    </source>
</evidence>
<dbReference type="InterPro" id="IPR004358">
    <property type="entry name" value="Sig_transdc_His_kin-like_C"/>
</dbReference>
<keyword evidence="7" id="KW-0472">Membrane</keyword>
<comment type="caution">
    <text evidence="12">The sequence shown here is derived from an EMBL/GenBank/DDBJ whole genome shotgun (WGS) entry which is preliminary data.</text>
</comment>
<dbReference type="PANTHER" id="PTHR43047:SF72">
    <property type="entry name" value="OSMOSENSING HISTIDINE PROTEIN KINASE SLN1"/>
    <property type="match status" value="1"/>
</dbReference>
<dbReference type="InterPro" id="IPR003661">
    <property type="entry name" value="HisK_dim/P_dom"/>
</dbReference>
<dbReference type="InterPro" id="IPR001610">
    <property type="entry name" value="PAC"/>
</dbReference>
<dbReference type="InterPro" id="IPR005467">
    <property type="entry name" value="His_kinase_dom"/>
</dbReference>
<evidence type="ECO:0000256" key="3">
    <source>
        <dbReference type="ARBA" id="ARBA00022553"/>
    </source>
</evidence>
<evidence type="ECO:0000256" key="7">
    <source>
        <dbReference type="SAM" id="Phobius"/>
    </source>
</evidence>
<dbReference type="PRINTS" id="PR00344">
    <property type="entry name" value="BCTRLSENSOR"/>
</dbReference>
<dbReference type="PROSITE" id="PS50839">
    <property type="entry name" value="CHASE"/>
    <property type="match status" value="1"/>
</dbReference>
<evidence type="ECO:0000256" key="4">
    <source>
        <dbReference type="ARBA" id="ARBA00022679"/>
    </source>
</evidence>
<dbReference type="InterPro" id="IPR035965">
    <property type="entry name" value="PAS-like_dom_sf"/>
</dbReference>
<evidence type="ECO:0000256" key="6">
    <source>
        <dbReference type="ARBA" id="ARBA00023012"/>
    </source>
</evidence>
<dbReference type="PROSITE" id="PS50112">
    <property type="entry name" value="PAS"/>
    <property type="match status" value="1"/>
</dbReference>
<feature type="transmembrane region" description="Helical" evidence="7">
    <location>
        <begin position="288"/>
        <end position="308"/>
    </location>
</feature>
<feature type="domain" description="CHASE" evidence="11">
    <location>
        <begin position="112"/>
        <end position="273"/>
    </location>
</feature>
<dbReference type="InterPro" id="IPR000700">
    <property type="entry name" value="PAS-assoc_C"/>
</dbReference>
<evidence type="ECO:0000256" key="5">
    <source>
        <dbReference type="ARBA" id="ARBA00022777"/>
    </source>
</evidence>
<dbReference type="SMART" id="SM00091">
    <property type="entry name" value="PAS"/>
    <property type="match status" value="3"/>
</dbReference>
<dbReference type="InterPro" id="IPR013655">
    <property type="entry name" value="PAS_fold_3"/>
</dbReference>
<dbReference type="InterPro" id="IPR036890">
    <property type="entry name" value="HATPase_C_sf"/>
</dbReference>
<dbReference type="CDD" id="cd00082">
    <property type="entry name" value="HisKA"/>
    <property type="match status" value="1"/>
</dbReference>
<dbReference type="EC" id="2.7.13.3" evidence="2"/>
<comment type="catalytic activity">
    <reaction evidence="1">
        <text>ATP + protein L-histidine = ADP + protein N-phospho-L-histidine.</text>
        <dbReference type="EC" id="2.7.13.3"/>
    </reaction>
</comment>
<keyword evidence="4" id="KW-0808">Transferase</keyword>
<gene>
    <name evidence="12" type="ORF">J0895_09415</name>
</gene>
<dbReference type="SMART" id="SM00388">
    <property type="entry name" value="HisKA"/>
    <property type="match status" value="1"/>
</dbReference>
<dbReference type="SUPFAM" id="SSF55874">
    <property type="entry name" value="ATPase domain of HSP90 chaperone/DNA topoisomerase II/histidine kinase"/>
    <property type="match status" value="1"/>
</dbReference>
<feature type="domain" description="PAC" evidence="10">
    <location>
        <begin position="404"/>
        <end position="456"/>
    </location>
</feature>
<evidence type="ECO:0000259" key="9">
    <source>
        <dbReference type="PROSITE" id="PS50112"/>
    </source>
</evidence>
<dbReference type="SUPFAM" id="SSF55785">
    <property type="entry name" value="PYP-like sensor domain (PAS domain)"/>
    <property type="match status" value="3"/>
</dbReference>
<feature type="domain" description="PAS" evidence="9">
    <location>
        <begin position="328"/>
        <end position="400"/>
    </location>
</feature>
<organism evidence="12 13">
    <name type="scientific">Phormidium pseudopriestleyi FRX01</name>
    <dbReference type="NCBI Taxonomy" id="1759528"/>
    <lineage>
        <taxon>Bacteria</taxon>
        <taxon>Bacillati</taxon>
        <taxon>Cyanobacteriota</taxon>
        <taxon>Cyanophyceae</taxon>
        <taxon>Oscillatoriophycideae</taxon>
        <taxon>Oscillatoriales</taxon>
        <taxon>Oscillatoriaceae</taxon>
        <taxon>Phormidium</taxon>
    </lineage>
</organism>
<accession>A0ABS3FQC3</accession>
<dbReference type="Pfam" id="PF03924">
    <property type="entry name" value="CHASE"/>
    <property type="match status" value="1"/>
</dbReference>
<keyword evidence="7" id="KW-1133">Transmembrane helix</keyword>
<keyword evidence="5" id="KW-0418">Kinase</keyword>
<dbReference type="Gene3D" id="1.10.287.130">
    <property type="match status" value="1"/>
</dbReference>
<evidence type="ECO:0000313" key="13">
    <source>
        <dbReference type="Proteomes" id="UP000664844"/>
    </source>
</evidence>
<dbReference type="Pfam" id="PF13188">
    <property type="entry name" value="PAS_8"/>
    <property type="match status" value="1"/>
</dbReference>
<evidence type="ECO:0000259" key="10">
    <source>
        <dbReference type="PROSITE" id="PS50113"/>
    </source>
</evidence>
<dbReference type="InterPro" id="IPR003594">
    <property type="entry name" value="HATPase_dom"/>
</dbReference>
<dbReference type="CDD" id="cd16922">
    <property type="entry name" value="HATPase_EvgS-ArcB-TorS-like"/>
    <property type="match status" value="1"/>
</dbReference>
<dbReference type="Gene3D" id="3.30.565.10">
    <property type="entry name" value="Histidine kinase-like ATPase, C-terminal domain"/>
    <property type="match status" value="1"/>
</dbReference>
<dbReference type="Proteomes" id="UP000664844">
    <property type="component" value="Unassembled WGS sequence"/>
</dbReference>
<feature type="transmembrane region" description="Helical" evidence="7">
    <location>
        <begin position="12"/>
        <end position="33"/>
    </location>
</feature>
<dbReference type="RefSeq" id="WP_207087850.1">
    <property type="nucleotide sequence ID" value="NZ_JAFLQW010000255.1"/>
</dbReference>
<keyword evidence="3" id="KW-0597">Phosphoprotein</keyword>
<dbReference type="SMART" id="SM00387">
    <property type="entry name" value="HATPase_c"/>
    <property type="match status" value="1"/>
</dbReference>
<dbReference type="EMBL" id="JAFLQW010000255">
    <property type="protein sequence ID" value="MBO0349321.1"/>
    <property type="molecule type" value="Genomic_DNA"/>
</dbReference>
<name>A0ABS3FQC3_9CYAN</name>
<evidence type="ECO:0000259" key="8">
    <source>
        <dbReference type="PROSITE" id="PS50109"/>
    </source>
</evidence>
<dbReference type="InterPro" id="IPR036097">
    <property type="entry name" value="HisK_dim/P_sf"/>
</dbReference>
<dbReference type="Pfam" id="PF08447">
    <property type="entry name" value="PAS_3"/>
    <property type="match status" value="1"/>
</dbReference>
<dbReference type="PROSITE" id="PS50113">
    <property type="entry name" value="PAC"/>
    <property type="match status" value="1"/>
</dbReference>
<sequence>MNKHESVMRSPLSPYIAAVCSAGLLIAGVWALAQSEIQRNRQQIRTDVLLQLSSKRARLESALNSRLFITRGLVAYVSNHPDVTPEEFERLAKVMVSEQTGIVNIQLAKDNIISHLYPLQGHETALGLNLLEYSRSQKIVPQIIQSKSTLVEGPTALVQGGTALISRTPIFLDSPNSPEEGAYWGLVAIIIDPQVLFTDAKLFPKTKPIATPPGRKSTLTRSRFSTPIPVQYAIRGQDGLGSQGAVFFGNPDLFNRNPVLLEVSLPNGSWEMAAIPLEGWPVSQPIGWLYSLCGFLAFSCGLSTFIWVRKPWEMELAVERATSALQKSQERYAIAVAGANDGIWDWDLKTQEIYFSPRWKSAIGCHSEEIGSNPDEWFSRIHPDDLERVESDIQAHLKGRSPHLQTEYRILHNNGSYLWMLVRGMAVRDTDGNPYRFAGSQTDITDRLRAREALRISQEKFSKAFRASPDAIALTTLAEGRYIEVNDRFLEMSGFEWAEVIANNSINLNIWVYEAEQKTCIEELQTQGRVIDHEIHFRMKSGEIRVGLFCAESIVLEGVPCVVSITRDITDRKQYEEKLYHTTSELQAIFKALPDLYFKLANDGTILDYQAGKISDLYLPPEQFLGRKIHEVLPSNVSQTFVEAQSEVKENRNLVYREYSLQISDHLKYFEARLLPLLENQIIIIVRDITSRKQTEIMLHQAKEAAEAANQAKSMFLANMSHELRTPLNAIVGYSEILEEEAEDIGIPDFIPDLKKIQFAGKHLLSLINDILDLSKIEAGKMDIYLETFDVSEIIEAVVATIHPLVQKNGNHLQVNAPPHLGQMYSDLNKVRQVLLNLLSNAAKFTKNGTITLEVRLIPDRVFPPNSPPDWIEFRVIDTGIGMTSDQMEQIFNAFTQADPSTTRKYGGTGLGLAIGQRFCEMMGGAIAVSSELGSGSTFTVRLPYRFQFPANLME</sequence>
<dbReference type="SMART" id="SM00086">
    <property type="entry name" value="PAC"/>
    <property type="match status" value="2"/>
</dbReference>
<dbReference type="SUPFAM" id="SSF47384">
    <property type="entry name" value="Homodimeric domain of signal transducing histidine kinase"/>
    <property type="match status" value="1"/>
</dbReference>
<dbReference type="SMART" id="SM01079">
    <property type="entry name" value="CHASE"/>
    <property type="match status" value="1"/>
</dbReference>
<evidence type="ECO:0000313" key="12">
    <source>
        <dbReference type="EMBL" id="MBO0349321.1"/>
    </source>
</evidence>
<dbReference type="PROSITE" id="PS50109">
    <property type="entry name" value="HIS_KIN"/>
    <property type="match status" value="1"/>
</dbReference>
<keyword evidence="6" id="KW-0902">Two-component regulatory system</keyword>
<feature type="domain" description="Histidine kinase" evidence="8">
    <location>
        <begin position="719"/>
        <end position="947"/>
    </location>
</feature>
<keyword evidence="7" id="KW-0812">Transmembrane</keyword>
<dbReference type="CDD" id="cd00130">
    <property type="entry name" value="PAS"/>
    <property type="match status" value="3"/>
</dbReference>